<accession>A0A4R2JRU0</accession>
<gene>
    <name evidence="1" type="ORF">EV192_102411</name>
</gene>
<protein>
    <submittedName>
        <fullName evidence="1">Uncharacterized protein</fullName>
    </submittedName>
</protein>
<evidence type="ECO:0000313" key="1">
    <source>
        <dbReference type="EMBL" id="TCO62274.1"/>
    </source>
</evidence>
<organism evidence="1 2">
    <name type="scientific">Actinocrispum wychmicini</name>
    <dbReference type="NCBI Taxonomy" id="1213861"/>
    <lineage>
        <taxon>Bacteria</taxon>
        <taxon>Bacillati</taxon>
        <taxon>Actinomycetota</taxon>
        <taxon>Actinomycetes</taxon>
        <taxon>Pseudonocardiales</taxon>
        <taxon>Pseudonocardiaceae</taxon>
        <taxon>Actinocrispum</taxon>
    </lineage>
</organism>
<comment type="caution">
    <text evidence="1">The sequence shown here is derived from an EMBL/GenBank/DDBJ whole genome shotgun (WGS) entry which is preliminary data.</text>
</comment>
<proteinExistence type="predicted"/>
<evidence type="ECO:0000313" key="2">
    <source>
        <dbReference type="Proteomes" id="UP000295680"/>
    </source>
</evidence>
<name>A0A4R2JRU0_9PSEU</name>
<sequence>MGEQRGVFRDVLAETAEDAGPVRPAGPGFLAAGNQAIGRMLGLIGEVGQGLLGSELRGSVGAGGVNLPGDVMVVARLLGMPDDLNAAILRFQKDVMGWPTPDGRVDPGGRTFTALQHHQAAAPAPAAAPVADHPATGVELWPSILPTAKRGATTELTSEQKTLVDQLKANRDALPEYAIKKAGTSGMVLGDSGAGEKLTPTELKGDATDPATRAKKVAYKELGHEGTVDAINTYDDQILTWGKGFSALSGSMNEVLMIMFQADPEARHELLRAGIDCDAKSWRVVNTETGLIETGVSALRLMQFDTKLLGVFVTLGRAPQHQQHALDAQWAAMEKHAAHVPEYAYQWPDSAIALCAHLAHWAPAFGWGTHPDRYKGTSGDLVQIAGVFTRLASVNHKWATKLQNGAVVGPFDIMHPGHRLYAFADGAGATAVESAAEIITGTRAEIGDDDQYAGHVLFPVWGKKNTFYDIGSAGS</sequence>
<dbReference type="Proteomes" id="UP000295680">
    <property type="component" value="Unassembled WGS sequence"/>
</dbReference>
<reference evidence="1 2" key="1">
    <citation type="submission" date="2019-03" db="EMBL/GenBank/DDBJ databases">
        <title>Genomic Encyclopedia of Type Strains, Phase IV (KMG-IV): sequencing the most valuable type-strain genomes for metagenomic binning, comparative biology and taxonomic classification.</title>
        <authorList>
            <person name="Goeker M."/>
        </authorList>
    </citation>
    <scope>NUCLEOTIDE SEQUENCE [LARGE SCALE GENOMIC DNA]</scope>
    <source>
        <strain evidence="1 2">DSM 45934</strain>
    </source>
</reference>
<keyword evidence="2" id="KW-1185">Reference proteome</keyword>
<dbReference type="AlphaFoldDB" id="A0A4R2JRU0"/>
<dbReference type="EMBL" id="SLWS01000002">
    <property type="protein sequence ID" value="TCO62274.1"/>
    <property type="molecule type" value="Genomic_DNA"/>
</dbReference>